<dbReference type="InterPro" id="IPR032710">
    <property type="entry name" value="NTF2-like_dom_sf"/>
</dbReference>
<gene>
    <name evidence="2" type="ORF">S2091_2075</name>
</gene>
<dbReference type="OrthoDB" id="21421at2"/>
<dbReference type="InterPro" id="IPR048469">
    <property type="entry name" value="YchJ-like_M"/>
</dbReference>
<proteinExistence type="predicted"/>
<dbReference type="RefSeq" id="WP_105531724.1">
    <property type="nucleotide sequence ID" value="NZ_PUGF01000008.1"/>
</dbReference>
<dbReference type="AlphaFoldDB" id="A0A2S9H043"/>
<evidence type="ECO:0000259" key="1">
    <source>
        <dbReference type="Pfam" id="PF17775"/>
    </source>
</evidence>
<keyword evidence="3" id="KW-1185">Reference proteome</keyword>
<dbReference type="Gene3D" id="3.10.450.50">
    <property type="match status" value="1"/>
</dbReference>
<dbReference type="PANTHER" id="PTHR33747">
    <property type="entry name" value="UPF0225 PROTEIN SCO1677"/>
    <property type="match status" value="1"/>
</dbReference>
<name>A0A2S9H043_9BURK</name>
<organism evidence="2 3">
    <name type="scientific">Solimicrobium silvestre</name>
    <dbReference type="NCBI Taxonomy" id="2099400"/>
    <lineage>
        <taxon>Bacteria</taxon>
        <taxon>Pseudomonadati</taxon>
        <taxon>Pseudomonadota</taxon>
        <taxon>Betaproteobacteria</taxon>
        <taxon>Burkholderiales</taxon>
        <taxon>Oxalobacteraceae</taxon>
        <taxon>Solimicrobium</taxon>
    </lineage>
</organism>
<dbReference type="PANTHER" id="PTHR33747:SF1">
    <property type="entry name" value="ADENYLATE CYCLASE-ASSOCIATED CAP C-TERMINAL DOMAIN-CONTAINING PROTEIN"/>
    <property type="match status" value="1"/>
</dbReference>
<evidence type="ECO:0000313" key="2">
    <source>
        <dbReference type="EMBL" id="PRC93337.1"/>
    </source>
</evidence>
<comment type="caution">
    <text evidence="2">The sequence shown here is derived from an EMBL/GenBank/DDBJ whole genome shotgun (WGS) entry which is preliminary data.</text>
</comment>
<protein>
    <recommendedName>
        <fullName evidence="1">YchJ-like middle NTF2-like domain-containing protein</fullName>
    </recommendedName>
</protein>
<reference evidence="2 3" key="1">
    <citation type="submission" date="2018-02" db="EMBL/GenBank/DDBJ databases">
        <title>Solimicrobium silvestre gen. nov., sp. nov., isolated from alpine forest soil.</title>
        <authorList>
            <person name="Margesin R."/>
            <person name="Albuquerque L."/>
            <person name="Zhang D.-C."/>
            <person name="Froufe H.J.C."/>
            <person name="Severino R."/>
            <person name="Roxo I."/>
            <person name="Egas C."/>
            <person name="Da Costa M.S."/>
        </authorList>
    </citation>
    <scope>NUCLEOTIDE SEQUENCE [LARGE SCALE GENOMIC DNA]</scope>
    <source>
        <strain evidence="2 3">S20-91</strain>
    </source>
</reference>
<dbReference type="Proteomes" id="UP000237839">
    <property type="component" value="Unassembled WGS sequence"/>
</dbReference>
<evidence type="ECO:0000313" key="3">
    <source>
        <dbReference type="Proteomes" id="UP000237839"/>
    </source>
</evidence>
<accession>A0A2S9H043</accession>
<dbReference type="EMBL" id="PUGF01000008">
    <property type="protein sequence ID" value="PRC93337.1"/>
    <property type="molecule type" value="Genomic_DNA"/>
</dbReference>
<sequence length="130" mass="14898">MAKSKQEPLCPCGLGPTYESCCGRYISGAELAPDAEALMRSRYTAYTLENEVYLQKSWHPSTRLKEVMREQDSCKWISLKVLSHHQEQLTATVEFIAKYKINGRAEQLHETSRFVCEGGQWLYKDGVFSK</sequence>
<feature type="domain" description="YchJ-like middle NTF2-like" evidence="1">
    <location>
        <begin position="34"/>
        <end position="126"/>
    </location>
</feature>
<dbReference type="SUPFAM" id="SSF54427">
    <property type="entry name" value="NTF2-like"/>
    <property type="match status" value="1"/>
</dbReference>
<dbReference type="Pfam" id="PF17775">
    <property type="entry name" value="YchJ_M-like"/>
    <property type="match status" value="1"/>
</dbReference>